<dbReference type="EMBL" id="CP016808">
    <property type="protein sequence ID" value="ANY69771.1"/>
    <property type="molecule type" value="Genomic_DNA"/>
</dbReference>
<name>A0A1B2DPZ0_9BACL</name>
<dbReference type="PROSITE" id="PS00041">
    <property type="entry name" value="HTH_ARAC_FAMILY_1"/>
    <property type="match status" value="1"/>
</dbReference>
<keyword evidence="3 8" id="KW-0597">Phosphoprotein</keyword>
<dbReference type="GO" id="GO:0000160">
    <property type="term" value="P:phosphorelay signal transduction system"/>
    <property type="evidence" value="ECO:0007669"/>
    <property type="project" value="UniProtKB-KW"/>
</dbReference>
<dbReference type="CDD" id="cd17536">
    <property type="entry name" value="REC_YesN-like"/>
    <property type="match status" value="1"/>
</dbReference>
<evidence type="ECO:0000259" key="9">
    <source>
        <dbReference type="PROSITE" id="PS01124"/>
    </source>
</evidence>
<dbReference type="Pfam" id="PF12833">
    <property type="entry name" value="HTH_18"/>
    <property type="match status" value="1"/>
</dbReference>
<dbReference type="PANTHER" id="PTHR42713:SF3">
    <property type="entry name" value="TRANSCRIPTIONAL REGULATORY PROTEIN HPTR"/>
    <property type="match status" value="1"/>
</dbReference>
<dbReference type="InterPro" id="IPR018060">
    <property type="entry name" value="HTH_AraC"/>
</dbReference>
<dbReference type="PROSITE" id="PS01124">
    <property type="entry name" value="HTH_ARAC_FAMILY_2"/>
    <property type="match status" value="1"/>
</dbReference>
<dbReference type="AlphaFoldDB" id="A0A1B2DPZ0"/>
<evidence type="ECO:0000256" key="3">
    <source>
        <dbReference type="ARBA" id="ARBA00022553"/>
    </source>
</evidence>
<accession>A0A1B2DPZ0</accession>
<reference evidence="11" key="1">
    <citation type="submission" date="2016-08" db="EMBL/GenBank/DDBJ databases">
        <title>Complete Genome Seqeunce of Paenibacillus sp. BIHB 4019 from tea rhizoplane.</title>
        <authorList>
            <person name="Thakur R."/>
            <person name="Swarnkar M.K."/>
            <person name="Gulati A."/>
        </authorList>
    </citation>
    <scope>NUCLEOTIDE SEQUENCE [LARGE SCALE GENOMIC DNA]</scope>
    <source>
        <strain evidence="11">BIHB4019</strain>
    </source>
</reference>
<feature type="domain" description="HTH araC/xylS-type" evidence="9">
    <location>
        <begin position="252"/>
        <end position="350"/>
    </location>
</feature>
<dbReference type="InterPro" id="IPR051552">
    <property type="entry name" value="HptR"/>
</dbReference>
<evidence type="ECO:0000256" key="6">
    <source>
        <dbReference type="ARBA" id="ARBA00023125"/>
    </source>
</evidence>
<dbReference type="InterPro" id="IPR009057">
    <property type="entry name" value="Homeodomain-like_sf"/>
</dbReference>
<dbReference type="InterPro" id="IPR001789">
    <property type="entry name" value="Sig_transdc_resp-reg_receiver"/>
</dbReference>
<evidence type="ECO:0000256" key="7">
    <source>
        <dbReference type="ARBA" id="ARBA00023163"/>
    </source>
</evidence>
<dbReference type="SMART" id="SM00342">
    <property type="entry name" value="HTH_ARAC"/>
    <property type="match status" value="1"/>
</dbReference>
<dbReference type="InterPro" id="IPR020449">
    <property type="entry name" value="Tscrpt_reg_AraC-type_HTH"/>
</dbReference>
<evidence type="ECO:0000259" key="10">
    <source>
        <dbReference type="PROSITE" id="PS50110"/>
    </source>
</evidence>
<dbReference type="PROSITE" id="PS50110">
    <property type="entry name" value="RESPONSE_REGULATORY"/>
    <property type="match status" value="1"/>
</dbReference>
<dbReference type="SUPFAM" id="SSF46689">
    <property type="entry name" value="Homeodomain-like"/>
    <property type="match status" value="2"/>
</dbReference>
<evidence type="ECO:0000256" key="5">
    <source>
        <dbReference type="ARBA" id="ARBA00023015"/>
    </source>
</evidence>
<comment type="subcellular location">
    <subcellularLocation>
        <location evidence="1">Cytoplasm</location>
    </subcellularLocation>
</comment>
<dbReference type="SUPFAM" id="SSF52172">
    <property type="entry name" value="CheY-like"/>
    <property type="match status" value="1"/>
</dbReference>
<evidence type="ECO:0000256" key="2">
    <source>
        <dbReference type="ARBA" id="ARBA00022490"/>
    </source>
</evidence>
<dbReference type="GO" id="GO:0005737">
    <property type="term" value="C:cytoplasm"/>
    <property type="evidence" value="ECO:0007669"/>
    <property type="project" value="UniProtKB-SubCell"/>
</dbReference>
<evidence type="ECO:0000256" key="4">
    <source>
        <dbReference type="ARBA" id="ARBA00023012"/>
    </source>
</evidence>
<dbReference type="GO" id="GO:0003700">
    <property type="term" value="F:DNA-binding transcription factor activity"/>
    <property type="evidence" value="ECO:0007669"/>
    <property type="project" value="InterPro"/>
</dbReference>
<protein>
    <submittedName>
        <fullName evidence="11">DNA-binding response regulator</fullName>
    </submittedName>
</protein>
<feature type="domain" description="Response regulatory" evidence="10">
    <location>
        <begin position="3"/>
        <end position="120"/>
    </location>
</feature>
<dbReference type="GO" id="GO:0043565">
    <property type="term" value="F:sequence-specific DNA binding"/>
    <property type="evidence" value="ECO:0007669"/>
    <property type="project" value="InterPro"/>
</dbReference>
<dbReference type="InterPro" id="IPR011006">
    <property type="entry name" value="CheY-like_superfamily"/>
</dbReference>
<dbReference type="Gene3D" id="3.40.50.2300">
    <property type="match status" value="1"/>
</dbReference>
<dbReference type="Pfam" id="PF00072">
    <property type="entry name" value="Response_reg"/>
    <property type="match status" value="1"/>
</dbReference>
<evidence type="ECO:0000256" key="8">
    <source>
        <dbReference type="PROSITE-ProRule" id="PRU00169"/>
    </source>
</evidence>
<dbReference type="InterPro" id="IPR018062">
    <property type="entry name" value="HTH_AraC-typ_CS"/>
</dbReference>
<dbReference type="SMART" id="SM00448">
    <property type="entry name" value="REC"/>
    <property type="match status" value="1"/>
</dbReference>
<evidence type="ECO:0000313" key="11">
    <source>
        <dbReference type="EMBL" id="ANY69771.1"/>
    </source>
</evidence>
<keyword evidence="7" id="KW-0804">Transcription</keyword>
<evidence type="ECO:0000256" key="1">
    <source>
        <dbReference type="ARBA" id="ARBA00004496"/>
    </source>
</evidence>
<keyword evidence="5" id="KW-0805">Transcription regulation</keyword>
<dbReference type="PRINTS" id="PR00032">
    <property type="entry name" value="HTHARAC"/>
</dbReference>
<keyword evidence="2" id="KW-0963">Cytoplasm</keyword>
<gene>
    <name evidence="11" type="ORF">BBD42_27210</name>
</gene>
<feature type="modified residue" description="4-aspartylphosphate" evidence="8">
    <location>
        <position position="55"/>
    </location>
</feature>
<proteinExistence type="predicted"/>
<keyword evidence="6 11" id="KW-0238">DNA-binding</keyword>
<dbReference type="PANTHER" id="PTHR42713">
    <property type="entry name" value="HISTIDINE KINASE-RELATED"/>
    <property type="match status" value="1"/>
</dbReference>
<sequence>MIKVMLVDDESWGRDIVRTFGRWPEYEMEIVAEAEDGEEALRLAEKHMPHLIITDMRMPGMDGVKLLNELHERLPHIQIVVISGYDDFKYMQHAIRCQAVDYLLKPIDPKELNAVLSRCAAGIAAAAESRRMLTLDLEWLLSLTSMKQRLRARFNELDREGMQELFGELERELDSSGAGKPQLLERIIQELLLMLKELLLANSLEANAMDGARDGAELASSANAAAFLTARYEEALEQLIQQRKFKKRLNLDEVRQYMEARFAEPISLEQVARAFFVSKEYLSKTFKQEYGCNMTDYILQLRMDKAREWLLDEKLPIKTVAEMAGYEDVTYFYRVFKKHFGIAPGEMRRGSEN</sequence>
<keyword evidence="4" id="KW-0902">Two-component regulatory system</keyword>
<dbReference type="RefSeq" id="WP_099520759.1">
    <property type="nucleotide sequence ID" value="NZ_CP016808.1"/>
</dbReference>
<organism evidence="11">
    <name type="scientific">Paenibacillus sp. BIHB 4019</name>
    <dbReference type="NCBI Taxonomy" id="1870819"/>
    <lineage>
        <taxon>Bacteria</taxon>
        <taxon>Bacillati</taxon>
        <taxon>Bacillota</taxon>
        <taxon>Bacilli</taxon>
        <taxon>Bacillales</taxon>
        <taxon>Paenibacillaceae</taxon>
        <taxon>Paenibacillus</taxon>
    </lineage>
</organism>
<dbReference type="Gene3D" id="1.10.10.60">
    <property type="entry name" value="Homeodomain-like"/>
    <property type="match status" value="2"/>
</dbReference>